<dbReference type="Pfam" id="PF04351">
    <property type="entry name" value="PilP"/>
    <property type="match status" value="1"/>
</dbReference>
<reference evidence="1" key="1">
    <citation type="submission" date="2018-06" db="EMBL/GenBank/DDBJ databases">
        <authorList>
            <person name="Zhirakovskaya E."/>
        </authorList>
    </citation>
    <scope>NUCLEOTIDE SEQUENCE</scope>
</reference>
<evidence type="ECO:0000313" key="1">
    <source>
        <dbReference type="EMBL" id="VAW95180.1"/>
    </source>
</evidence>
<organism evidence="1">
    <name type="scientific">hydrothermal vent metagenome</name>
    <dbReference type="NCBI Taxonomy" id="652676"/>
    <lineage>
        <taxon>unclassified sequences</taxon>
        <taxon>metagenomes</taxon>
        <taxon>ecological metagenomes</taxon>
    </lineage>
</organism>
<protein>
    <submittedName>
        <fullName evidence="1">Type IV pilus biogenesis protein PilP</fullName>
    </submittedName>
</protein>
<accession>A0A3B1A0U2</accession>
<dbReference type="InterPro" id="IPR007446">
    <property type="entry name" value="PilP"/>
</dbReference>
<proteinExistence type="predicted"/>
<dbReference type="Gene3D" id="2.30.30.830">
    <property type="match status" value="1"/>
</dbReference>
<dbReference type="PIRSF" id="PIRSF016481">
    <property type="entry name" value="Pilus_assembly_PilP"/>
    <property type="match status" value="1"/>
</dbReference>
<dbReference type="AlphaFoldDB" id="A0A3B1A0U2"/>
<dbReference type="EMBL" id="UOFT01000042">
    <property type="protein sequence ID" value="VAW95180.1"/>
    <property type="molecule type" value="Genomic_DNA"/>
</dbReference>
<sequence>MILKKKQLPKQSLKPLSGNRYSLAIRLLPLIGAVLLTGCSGSQHGDLESYVADVKSRQKSKIPELPQVKTYPPFSYSAFDVRDPFLPLLDEEAFAGDTKVDNGLKPRTDRKPEPLESFPLDTLTFVGHLEKQDTRWGLVSAPDKSIYKVQVGNYMGKNFGEIIKITETKILLREIITDGSDGWLDREASLALSE</sequence>
<gene>
    <name evidence="1" type="ORF">MNBD_GAMMA23-487</name>
</gene>
<name>A0A3B1A0U2_9ZZZZ</name>